<reference evidence="2 3" key="1">
    <citation type="submission" date="2019-06" db="EMBL/GenBank/DDBJ databases">
        <title>Streptomyces sporangiiformans sp. nov., a novel actinomycete isolated from soil in Mount Song.</title>
        <authorList>
            <person name="Han L."/>
        </authorList>
    </citation>
    <scope>NUCLEOTIDE SEQUENCE [LARGE SCALE GENOMIC DNA]</scope>
    <source>
        <strain evidence="2 3">NEAU-SSA 1</strain>
    </source>
</reference>
<comment type="caution">
    <text evidence="2">The sequence shown here is derived from an EMBL/GenBank/DDBJ whole genome shotgun (WGS) entry which is preliminary data.</text>
</comment>
<feature type="compositionally biased region" description="Basic residues" evidence="1">
    <location>
        <begin position="70"/>
        <end position="84"/>
    </location>
</feature>
<keyword evidence="3" id="KW-1185">Reference proteome</keyword>
<feature type="compositionally biased region" description="Basic residues" evidence="1">
    <location>
        <begin position="10"/>
        <end position="20"/>
    </location>
</feature>
<evidence type="ECO:0000256" key="1">
    <source>
        <dbReference type="SAM" id="MobiDB-lite"/>
    </source>
</evidence>
<proteinExistence type="predicted"/>
<feature type="region of interest" description="Disordered" evidence="1">
    <location>
        <begin position="1"/>
        <end position="97"/>
    </location>
</feature>
<gene>
    <name evidence="2" type="ORF">FGD71_039005</name>
</gene>
<sequence length="97" mass="10599">MPAPQVGTVARRKRRPRSVYRARSEATSTRARPRPVGARGGDICACAAWARPATDGPQPSHRISGGALRRSTRTRSTRTTRSCRRQYGWSPTRGPAG</sequence>
<feature type="compositionally biased region" description="Low complexity" evidence="1">
    <location>
        <begin position="25"/>
        <end position="37"/>
    </location>
</feature>
<name>A0A505D897_9ACTN</name>
<evidence type="ECO:0000313" key="3">
    <source>
        <dbReference type="Proteomes" id="UP000317378"/>
    </source>
</evidence>
<evidence type="ECO:0000313" key="2">
    <source>
        <dbReference type="EMBL" id="TPQ16948.1"/>
    </source>
</evidence>
<dbReference type="Proteomes" id="UP000317378">
    <property type="component" value="Unassembled WGS sequence"/>
</dbReference>
<dbReference type="AlphaFoldDB" id="A0A505D897"/>
<accession>A0A505D897</accession>
<dbReference type="EMBL" id="VCHX02000316">
    <property type="protein sequence ID" value="TPQ16948.1"/>
    <property type="molecule type" value="Genomic_DNA"/>
</dbReference>
<organism evidence="2 3">
    <name type="scientific">Streptomyces sporangiiformans</name>
    <dbReference type="NCBI Taxonomy" id="2315329"/>
    <lineage>
        <taxon>Bacteria</taxon>
        <taxon>Bacillati</taxon>
        <taxon>Actinomycetota</taxon>
        <taxon>Actinomycetes</taxon>
        <taxon>Kitasatosporales</taxon>
        <taxon>Streptomycetaceae</taxon>
        <taxon>Streptomyces</taxon>
    </lineage>
</organism>
<protein>
    <submittedName>
        <fullName evidence="2">Uncharacterized protein</fullName>
    </submittedName>
</protein>